<dbReference type="EMBL" id="JAKNID010000046">
    <property type="protein sequence ID" value="MCG4565696.1"/>
    <property type="molecule type" value="Genomic_DNA"/>
</dbReference>
<evidence type="ECO:0000313" key="2">
    <source>
        <dbReference type="Proteomes" id="UP001108123"/>
    </source>
</evidence>
<reference evidence="1" key="1">
    <citation type="submission" date="2022-01" db="EMBL/GenBank/DDBJ databases">
        <title>Collection of gut derived symbiotic bacterial strains cultured from healthy donors.</title>
        <authorList>
            <person name="Lin H."/>
            <person name="Kohout C."/>
            <person name="Waligurski E."/>
            <person name="Pamer E.G."/>
        </authorList>
    </citation>
    <scope>NUCLEOTIDE SEQUENCE</scope>
    <source>
        <strain evidence="1">MSK.14.39</strain>
    </source>
</reference>
<keyword evidence="2" id="KW-1185">Reference proteome</keyword>
<gene>
    <name evidence="1" type="ORF">L0P62_09575</name>
</gene>
<organism evidence="1 2">
    <name type="scientific">Anaerosalibacter bizertensis</name>
    <dbReference type="NCBI Taxonomy" id="932217"/>
    <lineage>
        <taxon>Bacteria</taxon>
        <taxon>Bacillati</taxon>
        <taxon>Bacillota</taxon>
        <taxon>Tissierellia</taxon>
        <taxon>Tissierellales</taxon>
        <taxon>Sporanaerobacteraceae</taxon>
        <taxon>Anaerosalibacter</taxon>
    </lineage>
</organism>
<proteinExistence type="predicted"/>
<dbReference type="Gene3D" id="3.40.50.300">
    <property type="entry name" value="P-loop containing nucleotide triphosphate hydrolases"/>
    <property type="match status" value="1"/>
</dbReference>
<dbReference type="Proteomes" id="UP001108123">
    <property type="component" value="Unassembled WGS sequence"/>
</dbReference>
<dbReference type="InterPro" id="IPR027417">
    <property type="entry name" value="P-loop_NTPase"/>
</dbReference>
<dbReference type="RefSeq" id="WP_226808336.1">
    <property type="nucleotide sequence ID" value="NZ_JAJBNW010000048.1"/>
</dbReference>
<dbReference type="AlphaFoldDB" id="A0A9Q4ADL2"/>
<accession>A0A9Q4ADL2</accession>
<sequence>MSGVIIEGISASGKSIIFEKLTNRDWYREKQSKIQLSEYLTERIVENIEPTVDKRVELLEGYVDILEKVYFNFYNSRFKNTRSERVKPFFILERFHMTHSVEGGSFDAFKDIDNRLNNMNFKLILLMMDENVVKERLIDTFPRRPATWKNYCLSFGGIDGAVEKYVNMQRTLLNFSKETSLSKLIIDTTKMEWDRYIEEIESFIL</sequence>
<name>A0A9Q4ADL2_9FIRM</name>
<dbReference type="SUPFAM" id="SSF52540">
    <property type="entry name" value="P-loop containing nucleoside triphosphate hydrolases"/>
    <property type="match status" value="1"/>
</dbReference>
<comment type="caution">
    <text evidence="1">The sequence shown here is derived from an EMBL/GenBank/DDBJ whole genome shotgun (WGS) entry which is preliminary data.</text>
</comment>
<protein>
    <submittedName>
        <fullName evidence="1">Uncharacterized protein</fullName>
    </submittedName>
</protein>
<evidence type="ECO:0000313" key="1">
    <source>
        <dbReference type="EMBL" id="MCG4565696.1"/>
    </source>
</evidence>